<gene>
    <name evidence="1" type="ORF">BDY19DRAFT_879656</name>
</gene>
<name>A0ACB8UIN5_9APHY</name>
<protein>
    <submittedName>
        <fullName evidence="1">Carbonic anhydrase</fullName>
    </submittedName>
</protein>
<dbReference type="Proteomes" id="UP001055072">
    <property type="component" value="Unassembled WGS sequence"/>
</dbReference>
<evidence type="ECO:0000313" key="1">
    <source>
        <dbReference type="EMBL" id="KAI0094189.1"/>
    </source>
</evidence>
<sequence>MTTAADFPILARLLDNNSKWSSAVNAAEPAFFAQSAKGQAPKVLWIGCADSRVPESVVLAAKPGDIFVARNIANQIHLDDDNILSVLAYAIAHVGVEHIVLAGHTNCGGAQACLAAAASPSHSSPSTPLERWLAPLTALAVELQEEKAGEKLTGTELVEASVRAGLQKLLQTKPVQDAWSPEPDVRGSARLIGVHGVVYDLETGRVRDLGISVTV</sequence>
<comment type="caution">
    <text evidence="1">The sequence shown here is derived from an EMBL/GenBank/DDBJ whole genome shotgun (WGS) entry which is preliminary data.</text>
</comment>
<reference evidence="1" key="1">
    <citation type="journal article" date="2021" name="Environ. Microbiol.">
        <title>Gene family expansions and transcriptome signatures uncover fungal adaptations to wood decay.</title>
        <authorList>
            <person name="Hage H."/>
            <person name="Miyauchi S."/>
            <person name="Viragh M."/>
            <person name="Drula E."/>
            <person name="Min B."/>
            <person name="Chaduli D."/>
            <person name="Navarro D."/>
            <person name="Favel A."/>
            <person name="Norest M."/>
            <person name="Lesage-Meessen L."/>
            <person name="Balint B."/>
            <person name="Merenyi Z."/>
            <person name="de Eugenio L."/>
            <person name="Morin E."/>
            <person name="Martinez A.T."/>
            <person name="Baldrian P."/>
            <person name="Stursova M."/>
            <person name="Martinez M.J."/>
            <person name="Novotny C."/>
            <person name="Magnuson J.K."/>
            <person name="Spatafora J.W."/>
            <person name="Maurice S."/>
            <person name="Pangilinan J."/>
            <person name="Andreopoulos W."/>
            <person name="LaButti K."/>
            <person name="Hundley H."/>
            <person name="Na H."/>
            <person name="Kuo A."/>
            <person name="Barry K."/>
            <person name="Lipzen A."/>
            <person name="Henrissat B."/>
            <person name="Riley R."/>
            <person name="Ahrendt S."/>
            <person name="Nagy L.G."/>
            <person name="Grigoriev I.V."/>
            <person name="Martin F."/>
            <person name="Rosso M.N."/>
        </authorList>
    </citation>
    <scope>NUCLEOTIDE SEQUENCE</scope>
    <source>
        <strain evidence="1">CBS 384.51</strain>
    </source>
</reference>
<accession>A0ACB8UIN5</accession>
<evidence type="ECO:0000313" key="2">
    <source>
        <dbReference type="Proteomes" id="UP001055072"/>
    </source>
</evidence>
<dbReference type="EMBL" id="MU274900">
    <property type="protein sequence ID" value="KAI0094189.1"/>
    <property type="molecule type" value="Genomic_DNA"/>
</dbReference>
<keyword evidence="2" id="KW-1185">Reference proteome</keyword>
<organism evidence="1 2">
    <name type="scientific">Irpex rosettiformis</name>
    <dbReference type="NCBI Taxonomy" id="378272"/>
    <lineage>
        <taxon>Eukaryota</taxon>
        <taxon>Fungi</taxon>
        <taxon>Dikarya</taxon>
        <taxon>Basidiomycota</taxon>
        <taxon>Agaricomycotina</taxon>
        <taxon>Agaricomycetes</taxon>
        <taxon>Polyporales</taxon>
        <taxon>Irpicaceae</taxon>
        <taxon>Irpex</taxon>
    </lineage>
</organism>
<proteinExistence type="predicted"/>